<feature type="compositionally biased region" description="Low complexity" evidence="1">
    <location>
        <begin position="118"/>
        <end position="144"/>
    </location>
</feature>
<dbReference type="KEGG" id="mtw:CQW49_18875"/>
<proteinExistence type="predicted"/>
<feature type="region of interest" description="Disordered" evidence="1">
    <location>
        <begin position="85"/>
        <end position="318"/>
    </location>
</feature>
<evidence type="ECO:0000313" key="4">
    <source>
        <dbReference type="Proteomes" id="UP000230709"/>
    </source>
</evidence>
<sequence>MRPGQNKRIRGRSNRKGPNPLTRSYESNGPDVKIRGTAQHIAEKYLQLARDAQSSSDTIMAESLLQHAEHYFRLIAAAQAAQQPNGFGRSFESEADVDDDDDLGGAQDRFAPLSERLPQPVAYQPQPYAPAPYQQQQPPAQQPHFNPPPQFGQQPQPFEERPIGGGEAPPRYERQPRQDRNFRDRSGRNDRDRGGERNADAGGERFDRNRDNRDNRDNRRFQPRPQPAPVADEQPAGLPSFITAPTPIRAAGADEPADTFARAERTAVREHEEAAAGFHLNSRRRRRPRAGAEEANGNVAVSTGDEPATQTGELPLGD</sequence>
<dbReference type="AlphaFoldDB" id="A0A2D2D3Y2"/>
<dbReference type="EMBL" id="CP023737">
    <property type="protein sequence ID" value="ATQ69718.1"/>
    <property type="molecule type" value="Genomic_DNA"/>
</dbReference>
<protein>
    <submittedName>
        <fullName evidence="3">DUF4167 domain-containing protein</fullName>
    </submittedName>
</protein>
<reference evidence="4" key="1">
    <citation type="submission" date="2017-10" db="EMBL/GenBank/DDBJ databases">
        <title>Completed PacBio SMRT sequence of Methylosinus trichosporium OB3b reveals presence of a third large plasmid.</title>
        <authorList>
            <person name="Charles T.C."/>
            <person name="Lynch M.D.J."/>
            <person name="Heil J.R."/>
            <person name="Cheng J."/>
        </authorList>
    </citation>
    <scope>NUCLEOTIDE SEQUENCE [LARGE SCALE GENOMIC DNA]</scope>
    <source>
        <strain evidence="4">OB3b</strain>
    </source>
</reference>
<accession>A0A2D2D3Y2</accession>
<feature type="region of interest" description="Disordered" evidence="1">
    <location>
        <begin position="1"/>
        <end position="32"/>
    </location>
</feature>
<dbReference type="Pfam" id="PF13763">
    <property type="entry name" value="DUF4167"/>
    <property type="match status" value="1"/>
</dbReference>
<feature type="compositionally biased region" description="Basic residues" evidence="1">
    <location>
        <begin position="1"/>
        <end position="15"/>
    </location>
</feature>
<keyword evidence="4" id="KW-1185">Reference proteome</keyword>
<organism evidence="3 4">
    <name type="scientific">Methylosinus trichosporium (strain ATCC 35070 / NCIMB 11131 / UNIQEM 75 / OB3b)</name>
    <dbReference type="NCBI Taxonomy" id="595536"/>
    <lineage>
        <taxon>Bacteria</taxon>
        <taxon>Pseudomonadati</taxon>
        <taxon>Pseudomonadota</taxon>
        <taxon>Alphaproteobacteria</taxon>
        <taxon>Hyphomicrobiales</taxon>
        <taxon>Methylocystaceae</taxon>
        <taxon>Methylosinus</taxon>
    </lineage>
</organism>
<evidence type="ECO:0000259" key="2">
    <source>
        <dbReference type="Pfam" id="PF13763"/>
    </source>
</evidence>
<dbReference type="STRING" id="595536.GCA_000178815_01415"/>
<name>A0A2D2D3Y2_METT3</name>
<dbReference type="RefSeq" id="WP_003613315.1">
    <property type="nucleotide sequence ID" value="NZ_ADVE02000001.1"/>
</dbReference>
<feature type="compositionally biased region" description="Basic and acidic residues" evidence="1">
    <location>
        <begin position="170"/>
        <end position="220"/>
    </location>
</feature>
<dbReference type="Proteomes" id="UP000230709">
    <property type="component" value="Chromosome"/>
</dbReference>
<feature type="compositionally biased region" description="Acidic residues" evidence="1">
    <location>
        <begin position="93"/>
        <end position="103"/>
    </location>
</feature>
<gene>
    <name evidence="3" type="ORF">CQW49_18875</name>
</gene>
<feature type="compositionally biased region" description="Basic and acidic residues" evidence="1">
    <location>
        <begin position="261"/>
        <end position="274"/>
    </location>
</feature>
<dbReference type="InterPro" id="IPR025430">
    <property type="entry name" value="DUF4167"/>
</dbReference>
<evidence type="ECO:0000313" key="3">
    <source>
        <dbReference type="EMBL" id="ATQ69718.1"/>
    </source>
</evidence>
<feature type="domain" description="DUF4167" evidence="2">
    <location>
        <begin position="10"/>
        <end position="80"/>
    </location>
</feature>
<evidence type="ECO:0000256" key="1">
    <source>
        <dbReference type="SAM" id="MobiDB-lite"/>
    </source>
</evidence>